<dbReference type="Proteomes" id="UP001438707">
    <property type="component" value="Unassembled WGS sequence"/>
</dbReference>
<feature type="region of interest" description="Disordered" evidence="1">
    <location>
        <begin position="155"/>
        <end position="187"/>
    </location>
</feature>
<feature type="region of interest" description="Disordered" evidence="1">
    <location>
        <begin position="81"/>
        <end position="114"/>
    </location>
</feature>
<dbReference type="AlphaFoldDB" id="A0AAW1RH85"/>
<proteinExistence type="predicted"/>
<gene>
    <name evidence="2" type="ORF">WJX74_004856</name>
</gene>
<sequence length="329" mass="35838">MAAHFVAIQLRKENLKRTLTSQKLEMLQCGLAVNDFLKLCHAVHRAYSSQGLRHFLDLLLATKYEDCDELNELMADLYRSSSGAANPDQEAASRAVIPVTPDSASGTCADHKVRRNLDYQDKPQLVVKAPLEDAAAATSADDEPKSAAGVAAATDGTLNNHSSTSPSSKSQANKVHPSDGIEAASAGSGPALPGNVAGVNPVFSGGAAIHLDHAGWVDKHEATATNRLNEKINAEPEPEEPLRHSAAIPLQVWQNEVQMSTKSLMQKQVRAFRRQKMPRPTTNRIRKAQKAKKASKKKKGWQNCSRLYYQCKIIDSTQLGRTKNSNDKK</sequence>
<evidence type="ECO:0000313" key="3">
    <source>
        <dbReference type="Proteomes" id="UP001438707"/>
    </source>
</evidence>
<reference evidence="2 3" key="1">
    <citation type="journal article" date="2024" name="Nat. Commun.">
        <title>Phylogenomics reveals the evolutionary origins of lichenization in chlorophyte algae.</title>
        <authorList>
            <person name="Puginier C."/>
            <person name="Libourel C."/>
            <person name="Otte J."/>
            <person name="Skaloud P."/>
            <person name="Haon M."/>
            <person name="Grisel S."/>
            <person name="Petersen M."/>
            <person name="Berrin J.G."/>
            <person name="Delaux P.M."/>
            <person name="Dal Grande F."/>
            <person name="Keller J."/>
        </authorList>
    </citation>
    <scope>NUCLEOTIDE SEQUENCE [LARGE SCALE GENOMIC DNA]</scope>
    <source>
        <strain evidence="2 3">SAG 2145</strain>
    </source>
</reference>
<protein>
    <submittedName>
        <fullName evidence="2">Uncharacterized protein</fullName>
    </submittedName>
</protein>
<name>A0AAW1RH85_9CHLO</name>
<accession>A0AAW1RH85</accession>
<evidence type="ECO:0000313" key="2">
    <source>
        <dbReference type="EMBL" id="KAK9833035.1"/>
    </source>
</evidence>
<dbReference type="EMBL" id="JALJOS010000011">
    <property type="protein sequence ID" value="KAK9833035.1"/>
    <property type="molecule type" value="Genomic_DNA"/>
</dbReference>
<keyword evidence="3" id="KW-1185">Reference proteome</keyword>
<comment type="caution">
    <text evidence="2">The sequence shown here is derived from an EMBL/GenBank/DDBJ whole genome shotgun (WGS) entry which is preliminary data.</text>
</comment>
<organism evidence="2 3">
    <name type="scientific">Apatococcus lobatus</name>
    <dbReference type="NCBI Taxonomy" id="904363"/>
    <lineage>
        <taxon>Eukaryota</taxon>
        <taxon>Viridiplantae</taxon>
        <taxon>Chlorophyta</taxon>
        <taxon>core chlorophytes</taxon>
        <taxon>Trebouxiophyceae</taxon>
        <taxon>Chlorellales</taxon>
        <taxon>Chlorellaceae</taxon>
        <taxon>Apatococcus</taxon>
    </lineage>
</organism>
<evidence type="ECO:0000256" key="1">
    <source>
        <dbReference type="SAM" id="MobiDB-lite"/>
    </source>
</evidence>